<reference evidence="2" key="1">
    <citation type="submission" date="2023-10" db="EMBL/GenBank/DDBJ databases">
        <title>Genome assemblies of two species of porcelain crab, Petrolisthes cinctipes and Petrolisthes manimaculis (Anomura: Porcellanidae).</title>
        <authorList>
            <person name="Angst P."/>
        </authorList>
    </citation>
    <scope>NUCLEOTIDE SEQUENCE</scope>
    <source>
        <strain evidence="2">PB745_01</strain>
        <tissue evidence="2">Gill</tissue>
    </source>
</reference>
<dbReference type="EMBL" id="JAWQEG010000237">
    <property type="protein sequence ID" value="KAK3893004.1"/>
    <property type="molecule type" value="Genomic_DNA"/>
</dbReference>
<dbReference type="InterPro" id="IPR054465">
    <property type="entry name" value="Integrase_p58-like_C"/>
</dbReference>
<dbReference type="SUPFAM" id="SSF47353">
    <property type="entry name" value="Retrovirus capsid dimerization domain-like"/>
    <property type="match status" value="1"/>
</dbReference>
<name>A0AAE1L1K6_PETCI</name>
<dbReference type="Proteomes" id="UP001286313">
    <property type="component" value="Unassembled WGS sequence"/>
</dbReference>
<accession>A0AAE1L1K6</accession>
<dbReference type="Gene3D" id="1.10.4020.10">
    <property type="entry name" value="DNA breaking-rejoining enzymes"/>
    <property type="match status" value="1"/>
</dbReference>
<dbReference type="PANTHER" id="PTHR46888:SF13">
    <property type="entry name" value="RIBONUCLEASE H"/>
    <property type="match status" value="1"/>
</dbReference>
<feature type="domain" description="Integrase p58-like C-terminal" evidence="1">
    <location>
        <begin position="519"/>
        <end position="553"/>
    </location>
</feature>
<proteinExistence type="predicted"/>
<dbReference type="Pfam" id="PF22938">
    <property type="entry name" value="Integrase_p58_C"/>
    <property type="match status" value="1"/>
</dbReference>
<dbReference type="AlphaFoldDB" id="A0AAE1L1K6"/>
<organism evidence="2 3">
    <name type="scientific">Petrolisthes cinctipes</name>
    <name type="common">Flat porcelain crab</name>
    <dbReference type="NCBI Taxonomy" id="88211"/>
    <lineage>
        <taxon>Eukaryota</taxon>
        <taxon>Metazoa</taxon>
        <taxon>Ecdysozoa</taxon>
        <taxon>Arthropoda</taxon>
        <taxon>Crustacea</taxon>
        <taxon>Multicrustacea</taxon>
        <taxon>Malacostraca</taxon>
        <taxon>Eumalacostraca</taxon>
        <taxon>Eucarida</taxon>
        <taxon>Decapoda</taxon>
        <taxon>Pleocyemata</taxon>
        <taxon>Anomura</taxon>
        <taxon>Galatheoidea</taxon>
        <taxon>Porcellanidae</taxon>
        <taxon>Petrolisthes</taxon>
    </lineage>
</organism>
<protein>
    <recommendedName>
        <fullName evidence="1">Integrase p58-like C-terminal domain-containing protein</fullName>
    </recommendedName>
</protein>
<comment type="caution">
    <text evidence="2">The sequence shown here is derived from an EMBL/GenBank/DDBJ whole genome shotgun (WGS) entry which is preliminary data.</text>
</comment>
<evidence type="ECO:0000259" key="1">
    <source>
        <dbReference type="Pfam" id="PF22938"/>
    </source>
</evidence>
<sequence>MAEDKSKFKGKSREAYVGLSDQETGDYESINEAVLKSTRLSPGVYREKFRNVKKRPGDTYLEMARECCLKMDRWMKAEEVNTIEDLREVFLMEHFMYQLPPNLKYELISHEVKGLMEAGCRADSYCEAHRLSKGEYPEGNKLFFNKGDNDYKYKNNYQRNSESYYKFTQPRYNNSNFSQNYNQPPQHNYNWRSMPPKKWQGVNPYCQKDGGSRSTVKCLGCGTVGHRKFECRKSKPKPVGAVVALRNIMEFMEGVNPQIPEKQPQEEDDFKHFTISGTVKVEGSPEKKIRIFRDTGANQSLILKGALPWTGKSNTGKEAACKGEGGRFSIPLHKVWLDCGYVTGEVTVGVKETLSIDGVELFIGNDLARKRVIPNLQMVEDPVKEMMENTTLVTVPNSTGEEKLVPEVLPVCAVTRVMTRMGITEPDEVMQEDQDLGLLFAERCELENDQSNGNVEKFESQIELKIDIEIEKIELVKEQVKDESLKSLWNEAKRSDELDENFVGYYVDRGDPFKARFSGPWEIEKKVSDENYVVKTPGRRKKNQLCHVNMLKPFHERKAK</sequence>
<dbReference type="InterPro" id="IPR038269">
    <property type="entry name" value="SCAN_sf"/>
</dbReference>
<dbReference type="PANTHER" id="PTHR46888">
    <property type="entry name" value="ZINC KNUCKLE DOMAINCONTAINING PROTEIN-RELATED"/>
    <property type="match status" value="1"/>
</dbReference>
<evidence type="ECO:0000313" key="3">
    <source>
        <dbReference type="Proteomes" id="UP001286313"/>
    </source>
</evidence>
<evidence type="ECO:0000313" key="2">
    <source>
        <dbReference type="EMBL" id="KAK3893004.1"/>
    </source>
</evidence>
<gene>
    <name evidence="2" type="ORF">Pcinc_003183</name>
</gene>
<keyword evidence="3" id="KW-1185">Reference proteome</keyword>